<organism evidence="2 3">
    <name type="scientific">Marinobacter adhaerens</name>
    <dbReference type="NCBI Taxonomy" id="1033846"/>
    <lineage>
        <taxon>Bacteria</taxon>
        <taxon>Pseudomonadati</taxon>
        <taxon>Pseudomonadota</taxon>
        <taxon>Gammaproteobacteria</taxon>
        <taxon>Pseudomonadales</taxon>
        <taxon>Marinobacteraceae</taxon>
        <taxon>Marinobacter</taxon>
    </lineage>
</organism>
<gene>
    <name evidence="2" type="ORF">DC045_08970</name>
</gene>
<protein>
    <recommendedName>
        <fullName evidence="1">DUF6603 domain-containing protein</fullName>
    </recommendedName>
</protein>
<evidence type="ECO:0000313" key="2">
    <source>
        <dbReference type="EMBL" id="HBC34434.1"/>
    </source>
</evidence>
<evidence type="ECO:0000313" key="3">
    <source>
        <dbReference type="Proteomes" id="UP000263489"/>
    </source>
</evidence>
<feature type="domain" description="DUF6603" evidence="1">
    <location>
        <begin position="1"/>
        <end position="92"/>
    </location>
</feature>
<proteinExistence type="predicted"/>
<dbReference type="AlphaFoldDB" id="A0A352ISK1"/>
<dbReference type="InterPro" id="IPR046538">
    <property type="entry name" value="DUF6603"/>
</dbReference>
<reference evidence="2 3" key="1">
    <citation type="journal article" date="2018" name="Nat. Biotechnol.">
        <title>A standardized bacterial taxonomy based on genome phylogeny substantially revises the tree of life.</title>
        <authorList>
            <person name="Parks D.H."/>
            <person name="Chuvochina M."/>
            <person name="Waite D.W."/>
            <person name="Rinke C."/>
            <person name="Skarshewski A."/>
            <person name="Chaumeil P.A."/>
            <person name="Hugenholtz P."/>
        </authorList>
    </citation>
    <scope>NUCLEOTIDE SEQUENCE [LARGE SCALE GENOMIC DNA]</scope>
    <source>
        <strain evidence="2">UBA9380</strain>
    </source>
</reference>
<comment type="caution">
    <text evidence="2">The sequence shown here is derived from an EMBL/GenBank/DDBJ whole genome shotgun (WGS) entry which is preliminary data.</text>
</comment>
<accession>A0A352ISK1</accession>
<sequence length="94" mass="10189">MAGVEVEVSADFGFAWARIAFGANAIVYFDPFYFMADAYARISAGVKIKTFLGTIRISISLGARIEVEGPDFRGKATIEVGPCDIKVKFGSSRE</sequence>
<dbReference type="Pfam" id="PF20248">
    <property type="entry name" value="DUF6603"/>
    <property type="match status" value="1"/>
</dbReference>
<dbReference type="EMBL" id="DNNA01000146">
    <property type="protein sequence ID" value="HBC34434.1"/>
    <property type="molecule type" value="Genomic_DNA"/>
</dbReference>
<evidence type="ECO:0000259" key="1">
    <source>
        <dbReference type="Pfam" id="PF20248"/>
    </source>
</evidence>
<feature type="non-terminal residue" evidence="2">
    <location>
        <position position="94"/>
    </location>
</feature>
<dbReference type="Proteomes" id="UP000263489">
    <property type="component" value="Unassembled WGS sequence"/>
</dbReference>
<name>A0A352ISK1_9GAMM</name>